<gene>
    <name evidence="2" type="ORF">DCF25_19730</name>
</gene>
<keyword evidence="1" id="KW-1133">Transmembrane helix</keyword>
<evidence type="ECO:0000313" key="3">
    <source>
        <dbReference type="Proteomes" id="UP000249354"/>
    </source>
</evidence>
<protein>
    <submittedName>
        <fullName evidence="2">Uncharacterized protein</fullName>
    </submittedName>
</protein>
<organism evidence="2 3">
    <name type="scientific">Leptolyngbya foveolarum</name>
    <dbReference type="NCBI Taxonomy" id="47253"/>
    <lineage>
        <taxon>Bacteria</taxon>
        <taxon>Bacillati</taxon>
        <taxon>Cyanobacteriota</taxon>
        <taxon>Cyanophyceae</taxon>
        <taxon>Leptolyngbyales</taxon>
        <taxon>Leptolyngbyaceae</taxon>
        <taxon>Leptolyngbya group</taxon>
        <taxon>Leptolyngbya</taxon>
    </lineage>
</organism>
<feature type="transmembrane region" description="Helical" evidence="1">
    <location>
        <begin position="12"/>
        <end position="30"/>
    </location>
</feature>
<evidence type="ECO:0000313" key="2">
    <source>
        <dbReference type="EMBL" id="PZO11254.1"/>
    </source>
</evidence>
<reference evidence="3" key="1">
    <citation type="submission" date="2018-04" db="EMBL/GenBank/DDBJ databases">
        <authorList>
            <person name="Cornet L."/>
        </authorList>
    </citation>
    <scope>NUCLEOTIDE SEQUENCE [LARGE SCALE GENOMIC DNA]</scope>
</reference>
<evidence type="ECO:0000256" key="1">
    <source>
        <dbReference type="SAM" id="Phobius"/>
    </source>
</evidence>
<accession>A0A2W4TUA3</accession>
<dbReference type="AlphaFoldDB" id="A0A2W4TUA3"/>
<keyword evidence="1" id="KW-0812">Transmembrane</keyword>
<comment type="caution">
    <text evidence="2">The sequence shown here is derived from an EMBL/GenBank/DDBJ whole genome shotgun (WGS) entry which is preliminary data.</text>
</comment>
<dbReference type="Proteomes" id="UP000249354">
    <property type="component" value="Unassembled WGS sequence"/>
</dbReference>
<proteinExistence type="predicted"/>
<sequence length="61" mass="7092">MYNRNRYGGNWYQAAFWLVIGIFIGQFLRFDINLAPRESVVPAQFQTAQTTEDKASGYTRL</sequence>
<reference evidence="2 3" key="2">
    <citation type="submission" date="2018-06" db="EMBL/GenBank/DDBJ databases">
        <title>Metagenomic assembly of (sub)arctic Cyanobacteria and their associated microbiome from non-axenic cultures.</title>
        <authorList>
            <person name="Baurain D."/>
        </authorList>
    </citation>
    <scope>NUCLEOTIDE SEQUENCE [LARGE SCALE GENOMIC DNA]</scope>
    <source>
        <strain evidence="2">ULC129bin1</strain>
    </source>
</reference>
<dbReference type="EMBL" id="QBMC01000194">
    <property type="protein sequence ID" value="PZO11254.1"/>
    <property type="molecule type" value="Genomic_DNA"/>
</dbReference>
<keyword evidence="1" id="KW-0472">Membrane</keyword>
<name>A0A2W4TUA3_9CYAN</name>